<comment type="caution">
    <text evidence="2">The sequence shown here is derived from an EMBL/GenBank/DDBJ whole genome shotgun (WGS) entry which is preliminary data.</text>
</comment>
<sequence>MPTYKKCDRSSSESHRGINLANLNGVIRLDFSAFLESHEQQLRSCGIPEHFWKKLHEKLQNESYDAHQHVMLHRVEYLDNDDNVNNSLDLFDWQVTVCSEELSYSDPDCIFLVDHAWTFEPGSIRESLEKVPGLKDRMASLMDIQVTDPNELIDVICKDCWRFCRHYKLSQSDHAEMLHQNPELQHLRWYVLDELGSRIGHSDEPTARMVPFFYMSRGICYSVFWPLKDLHRDDVITVDYIEHIKNASLRPYYLLPWQPEDHSEEPVDHTYTLTDDFFVAHRIQESLPDPNCSEAQFAGDEKITVYTDLPLIRSYLTDPRFILTHKMDEAQVLWLLDHFKDFAKFSVTSPNKFINQFPGEQVVTVKDLLASLASVRAKQAHSSLPNAINTTTADLDQFLTTAWYPVTFNLVYELPQFVAYFQRKQNEIDEFVTNDCGGRDTVRCSDTCPRCAFHRTYGKGDSGQSFSTTKNNIWILKPWNSGRGLGITITDSLDHIIRLCDTNPLIASRYVTDPVLFYRDEIHANVKFDLRYVVLLHSVHPLKMAVYNVFWLRFANKSFGLEKFTDYGKHFTVMNYREDEQLKQIHFDEFVRSFEQQYPGVVWDSVQADIFNVLIEIFTVACAHPTPKGISVSNQSRALYAVDLMLEWRSVHVSPATTLNGRHHRISPVVCEVNYMPDCVRACKYHPEFFNHVFSYLFLNDSPEICNMTELM</sequence>
<dbReference type="PANTHER" id="PTHR46088">
    <property type="entry name" value="TUBULIN--TYROSINE LIGASE-LIKE PROTEIN 12"/>
    <property type="match status" value="1"/>
</dbReference>
<evidence type="ECO:0000313" key="2">
    <source>
        <dbReference type="EMBL" id="THD20269.1"/>
    </source>
</evidence>
<name>A0A4E0QY13_FASHE</name>
<dbReference type="Proteomes" id="UP000230066">
    <property type="component" value="Unassembled WGS sequence"/>
</dbReference>
<dbReference type="Gene3D" id="3.30.470.20">
    <property type="entry name" value="ATP-grasp fold, B domain"/>
    <property type="match status" value="1"/>
</dbReference>
<evidence type="ECO:0000313" key="3">
    <source>
        <dbReference type="Proteomes" id="UP000230066"/>
    </source>
</evidence>
<dbReference type="Pfam" id="PF03133">
    <property type="entry name" value="TTL"/>
    <property type="match status" value="1"/>
</dbReference>
<dbReference type="EMBL" id="JXXN02004878">
    <property type="protein sequence ID" value="THD20269.1"/>
    <property type="molecule type" value="Genomic_DNA"/>
</dbReference>
<protein>
    <submittedName>
        <fullName evidence="2">Tubulin--tyrosine ligase protein 12</fullName>
    </submittedName>
</protein>
<organism evidence="2 3">
    <name type="scientific">Fasciola hepatica</name>
    <name type="common">Liver fluke</name>
    <dbReference type="NCBI Taxonomy" id="6192"/>
    <lineage>
        <taxon>Eukaryota</taxon>
        <taxon>Metazoa</taxon>
        <taxon>Spiralia</taxon>
        <taxon>Lophotrochozoa</taxon>
        <taxon>Platyhelminthes</taxon>
        <taxon>Trematoda</taxon>
        <taxon>Digenea</taxon>
        <taxon>Plagiorchiida</taxon>
        <taxon>Echinostomata</taxon>
        <taxon>Echinostomatoidea</taxon>
        <taxon>Fasciolidae</taxon>
        <taxon>Fasciola</taxon>
    </lineage>
</organism>
<dbReference type="AlphaFoldDB" id="A0A4E0QY13"/>
<dbReference type="PANTHER" id="PTHR46088:SF1">
    <property type="entry name" value="TUBULIN--TYROSINE LIGASE-LIKE PROTEIN 12"/>
    <property type="match status" value="1"/>
</dbReference>
<dbReference type="InterPro" id="IPR004344">
    <property type="entry name" value="TTL/TTLL_fam"/>
</dbReference>
<gene>
    <name evidence="2" type="ORF">D915_009091</name>
</gene>
<feature type="domain" description="Tubulin--tyrosine ligase-like protein 12 SET-like" evidence="1">
    <location>
        <begin position="92"/>
        <end position="261"/>
    </location>
</feature>
<dbReference type="InterPro" id="IPR057954">
    <property type="entry name" value="SET_TTL12"/>
</dbReference>
<dbReference type="GO" id="GO:0016874">
    <property type="term" value="F:ligase activity"/>
    <property type="evidence" value="ECO:0007669"/>
    <property type="project" value="UniProtKB-KW"/>
</dbReference>
<evidence type="ECO:0000259" key="1">
    <source>
        <dbReference type="Pfam" id="PF25556"/>
    </source>
</evidence>
<dbReference type="Pfam" id="PF25556">
    <property type="entry name" value="SET_TTL"/>
    <property type="match status" value="1"/>
</dbReference>
<dbReference type="PROSITE" id="PS51221">
    <property type="entry name" value="TTL"/>
    <property type="match status" value="1"/>
</dbReference>
<keyword evidence="3" id="KW-1185">Reference proteome</keyword>
<reference evidence="2" key="1">
    <citation type="submission" date="2019-03" db="EMBL/GenBank/DDBJ databases">
        <title>Improved annotation for the trematode Fasciola hepatica.</title>
        <authorList>
            <person name="Choi Y.-J."/>
            <person name="Martin J."/>
            <person name="Mitreva M."/>
        </authorList>
    </citation>
    <scope>NUCLEOTIDE SEQUENCE [LARGE SCALE GENOMIC DNA]</scope>
</reference>
<dbReference type="InterPro" id="IPR027749">
    <property type="entry name" value="TTLL12"/>
</dbReference>
<keyword evidence="2" id="KW-0436">Ligase</keyword>
<dbReference type="GO" id="GO:0005737">
    <property type="term" value="C:cytoplasm"/>
    <property type="evidence" value="ECO:0007669"/>
    <property type="project" value="TreeGrafter"/>
</dbReference>
<accession>A0A4E0QY13</accession>
<proteinExistence type="predicted"/>